<dbReference type="Pfam" id="PF12796">
    <property type="entry name" value="Ank_2"/>
    <property type="match status" value="2"/>
</dbReference>
<dbReference type="SMART" id="SM00248">
    <property type="entry name" value="ANK"/>
    <property type="match status" value="6"/>
</dbReference>
<dbReference type="EC" id="3.1.1.4" evidence="1"/>
<name>A0AAW2HN27_9NEOP</name>
<dbReference type="SUPFAM" id="SSF48403">
    <property type="entry name" value="Ankyrin repeat"/>
    <property type="match status" value="1"/>
</dbReference>
<keyword evidence="4 7" id="KW-0040">ANK repeat</keyword>
<dbReference type="InterPro" id="IPR047148">
    <property type="entry name" value="PLPL9"/>
</dbReference>
<dbReference type="PROSITE" id="PS50088">
    <property type="entry name" value="ANK_REPEAT"/>
    <property type="match status" value="4"/>
</dbReference>
<evidence type="ECO:0000256" key="8">
    <source>
        <dbReference type="PROSITE-ProRule" id="PRU01161"/>
    </source>
</evidence>
<dbReference type="InterPro" id="IPR002110">
    <property type="entry name" value="Ankyrin_rpt"/>
</dbReference>
<dbReference type="GO" id="GO:0047499">
    <property type="term" value="F:calcium-independent phospholipase A2 activity"/>
    <property type="evidence" value="ECO:0007669"/>
    <property type="project" value="InterPro"/>
</dbReference>
<feature type="repeat" description="ANK" evidence="7">
    <location>
        <begin position="343"/>
        <end position="375"/>
    </location>
</feature>
<protein>
    <recommendedName>
        <fullName evidence="1">phospholipase A2</fullName>
        <ecNumber evidence="1">3.1.1.4</ecNumber>
    </recommendedName>
</protein>
<evidence type="ECO:0000259" key="9">
    <source>
        <dbReference type="PROSITE" id="PS51635"/>
    </source>
</evidence>
<dbReference type="InterPro" id="IPR036770">
    <property type="entry name" value="Ankyrin_rpt-contain_sf"/>
</dbReference>
<evidence type="ECO:0000256" key="6">
    <source>
        <dbReference type="ARBA" id="ARBA00023422"/>
    </source>
</evidence>
<dbReference type="PROSITE" id="PS50297">
    <property type="entry name" value="ANK_REP_REGION"/>
    <property type="match status" value="3"/>
</dbReference>
<dbReference type="InterPro" id="IPR016035">
    <property type="entry name" value="Acyl_Trfase/lysoPLipase"/>
</dbReference>
<feature type="short sequence motif" description="GXGXXG" evidence="8">
    <location>
        <begin position="464"/>
        <end position="469"/>
    </location>
</feature>
<dbReference type="InterPro" id="IPR002641">
    <property type="entry name" value="PNPLA_dom"/>
</dbReference>
<dbReference type="PANTHER" id="PTHR24139:SF34">
    <property type="entry name" value="85_88 KDA CALCIUM-INDEPENDENT PHOSPHOLIPASE A2"/>
    <property type="match status" value="1"/>
</dbReference>
<dbReference type="Pfam" id="PF01734">
    <property type="entry name" value="Patatin"/>
    <property type="match status" value="1"/>
</dbReference>
<comment type="catalytic activity">
    <reaction evidence="6">
        <text>a 1,2-diacyl-sn-glycero-3-phosphocholine + H2O = a 1-acyl-sn-glycero-3-phosphocholine + a fatty acid + H(+)</text>
        <dbReference type="Rhea" id="RHEA:15801"/>
        <dbReference type="ChEBI" id="CHEBI:15377"/>
        <dbReference type="ChEBI" id="CHEBI:15378"/>
        <dbReference type="ChEBI" id="CHEBI:28868"/>
        <dbReference type="ChEBI" id="CHEBI:57643"/>
        <dbReference type="ChEBI" id="CHEBI:58168"/>
        <dbReference type="EC" id="3.1.1.4"/>
    </reaction>
    <physiologicalReaction direction="left-to-right" evidence="6">
        <dbReference type="Rhea" id="RHEA:15802"/>
    </physiologicalReaction>
</comment>
<evidence type="ECO:0000256" key="1">
    <source>
        <dbReference type="ARBA" id="ARBA00013278"/>
    </source>
</evidence>
<dbReference type="GO" id="GO:2000304">
    <property type="term" value="P:positive regulation of ceramide biosynthetic process"/>
    <property type="evidence" value="ECO:0007669"/>
    <property type="project" value="TreeGrafter"/>
</dbReference>
<dbReference type="CDD" id="cd07212">
    <property type="entry name" value="Pat_PNPLA9"/>
    <property type="match status" value="1"/>
</dbReference>
<feature type="active site" description="Proton acceptor" evidence="8">
    <location>
        <position position="629"/>
    </location>
</feature>
<evidence type="ECO:0000256" key="7">
    <source>
        <dbReference type="PROSITE-ProRule" id="PRU00023"/>
    </source>
</evidence>
<keyword evidence="5 8" id="KW-0443">Lipid metabolism</keyword>
<feature type="domain" description="PNPLA" evidence="9">
    <location>
        <begin position="460"/>
        <end position="642"/>
    </location>
</feature>
<dbReference type="PROSITE" id="PS51635">
    <property type="entry name" value="PNPLA"/>
    <property type="match status" value="1"/>
</dbReference>
<evidence type="ECO:0000256" key="3">
    <source>
        <dbReference type="ARBA" id="ARBA00022801"/>
    </source>
</evidence>
<dbReference type="Gene3D" id="1.25.40.20">
    <property type="entry name" value="Ankyrin repeat-containing domain"/>
    <property type="match status" value="3"/>
</dbReference>
<dbReference type="AlphaFoldDB" id="A0AAW2HN27"/>
<feature type="repeat" description="ANK" evidence="7">
    <location>
        <begin position="219"/>
        <end position="251"/>
    </location>
</feature>
<feature type="repeat" description="ANK" evidence="7">
    <location>
        <begin position="153"/>
        <end position="185"/>
    </location>
</feature>
<evidence type="ECO:0000256" key="5">
    <source>
        <dbReference type="ARBA" id="ARBA00023098"/>
    </source>
</evidence>
<keyword evidence="8" id="KW-0442">Lipid degradation</keyword>
<proteinExistence type="predicted"/>
<evidence type="ECO:0000256" key="2">
    <source>
        <dbReference type="ARBA" id="ARBA00022737"/>
    </source>
</evidence>
<dbReference type="Gene3D" id="3.40.1090.10">
    <property type="entry name" value="Cytosolic phospholipase A2 catalytic domain"/>
    <property type="match status" value="1"/>
</dbReference>
<accession>A0AAW2HN27</accession>
<dbReference type="EMBL" id="JARGDH010000004">
    <property type="protein sequence ID" value="KAL0271270.1"/>
    <property type="molecule type" value="Genomic_DNA"/>
</dbReference>
<feature type="short sequence motif" description="DGA/G" evidence="8">
    <location>
        <begin position="629"/>
        <end position="631"/>
    </location>
</feature>
<sequence length="783" mass="86752">MSWFNTLTSNVMSLLTMEYPNKVLDVKVEEYSQKAIYLREDSLVLYAPNSANEKYDLVLHRPYNETLYEAYSLCRCPTVEMAENKFILFKDKVPMFVSVCKDVCNSASIQKICDLIVEHPTWTIAHLVTHLGYSDCLTEPGIAKFINSEDWGTGLSPLQLAIQDLNVKMVQALINNNASLDHFDNELNSVLHYAASTNKQIINLLCEKSKNTLNSKNKRGYTPLHRACLSDKPECVRALLQAGADVNITATQKETNAVPRKLELSSQNLAQKLFEEDMKYGGTPLHWACSSEVVEDLISKNCDINIPNFDSRTALHVMVLRDRLECLVALLSNNADCNIGDKDGNTPLHLAVQEGREAMVQALIVFGADMAYTNNAGHYPRHRIACESSPGDKILYLLHAAGAPRCPPDQDGCNTGCKHGEEFNGVPPPTPRSAPSRDFLNHLLDAARIPPSDEAKGRLLCLDGGGIRGLVLVSILIELEKKLGKPIISCFDWVAATSTGGILALALACGKTLQECLCLYFKMKNTVFTGTRPYASEPFENILKNTFGEKETMASIPKPRLMITAVMADRVPVDLVLFRNYPSPSEILGVAPEGYFQPSPAPEEQLIWHAARATGAAPTYFRSFGRYLDGGLIANNPTMDALTEIREFEMAVKSTDSNEPFRPLAMVVSVGTGSVPLVSLNGEMDVFRPDHFWEYGKLMKGISTLTLVIVDQATQSDGRVVDRARAWCSSLGISYFRFSPQLSENISMDERADKKLVNMLWETKAYMHSKSSEVDELVRLLAG</sequence>
<feature type="repeat" description="ANK" evidence="7">
    <location>
        <begin position="310"/>
        <end position="342"/>
    </location>
</feature>
<comment type="caution">
    <text evidence="8">Lacks conserved residue(s) required for the propagation of feature annotation.</text>
</comment>
<keyword evidence="3 8" id="KW-0378">Hydrolase</keyword>
<comment type="caution">
    <text evidence="10">The sequence shown here is derived from an EMBL/GenBank/DDBJ whole genome shotgun (WGS) entry which is preliminary data.</text>
</comment>
<dbReference type="EMBL" id="JARGDH010000004">
    <property type="protein sequence ID" value="KAL0271268.1"/>
    <property type="molecule type" value="Genomic_DNA"/>
</dbReference>
<dbReference type="GO" id="GO:0016042">
    <property type="term" value="P:lipid catabolic process"/>
    <property type="evidence" value="ECO:0007669"/>
    <property type="project" value="UniProtKB-UniRule"/>
</dbReference>
<evidence type="ECO:0000313" key="10">
    <source>
        <dbReference type="EMBL" id="KAL0271268.1"/>
    </source>
</evidence>
<dbReference type="PANTHER" id="PTHR24139">
    <property type="entry name" value="CALCIUM-INDEPENDENT PHOSPHOLIPASE A2"/>
    <property type="match status" value="1"/>
</dbReference>
<gene>
    <name evidence="10" type="ORF">PYX00_008411</name>
</gene>
<dbReference type="EMBL" id="JARGDH010000004">
    <property type="protein sequence ID" value="KAL0271269.1"/>
    <property type="molecule type" value="Genomic_DNA"/>
</dbReference>
<dbReference type="GO" id="GO:0005739">
    <property type="term" value="C:mitochondrion"/>
    <property type="evidence" value="ECO:0007669"/>
    <property type="project" value="TreeGrafter"/>
</dbReference>
<organism evidence="10">
    <name type="scientific">Menopon gallinae</name>
    <name type="common">poultry shaft louse</name>
    <dbReference type="NCBI Taxonomy" id="328185"/>
    <lineage>
        <taxon>Eukaryota</taxon>
        <taxon>Metazoa</taxon>
        <taxon>Ecdysozoa</taxon>
        <taxon>Arthropoda</taxon>
        <taxon>Hexapoda</taxon>
        <taxon>Insecta</taxon>
        <taxon>Pterygota</taxon>
        <taxon>Neoptera</taxon>
        <taxon>Paraneoptera</taxon>
        <taxon>Psocodea</taxon>
        <taxon>Troctomorpha</taxon>
        <taxon>Phthiraptera</taxon>
        <taxon>Amblycera</taxon>
        <taxon>Menoponidae</taxon>
        <taxon>Menopon</taxon>
    </lineage>
</organism>
<dbReference type="GO" id="GO:0052816">
    <property type="term" value="F:long-chain fatty acyl-CoA hydrolase activity"/>
    <property type="evidence" value="ECO:0007669"/>
    <property type="project" value="TreeGrafter"/>
</dbReference>
<feature type="active site" description="Nucleophile" evidence="8">
    <location>
        <position position="498"/>
    </location>
</feature>
<dbReference type="SUPFAM" id="SSF52151">
    <property type="entry name" value="FabD/lysophospholipase-like"/>
    <property type="match status" value="1"/>
</dbReference>
<reference evidence="10" key="1">
    <citation type="journal article" date="2024" name="Gigascience">
        <title>Chromosome-level genome of the poultry shaft louse Menopon gallinae provides insight into the host-switching and adaptive evolution of parasitic lice.</title>
        <authorList>
            <person name="Xu Y."/>
            <person name="Ma L."/>
            <person name="Liu S."/>
            <person name="Liang Y."/>
            <person name="Liu Q."/>
            <person name="He Z."/>
            <person name="Tian L."/>
            <person name="Duan Y."/>
            <person name="Cai W."/>
            <person name="Li H."/>
            <person name="Song F."/>
        </authorList>
    </citation>
    <scope>NUCLEOTIDE SEQUENCE</scope>
    <source>
        <strain evidence="10">Cailab_2023a</strain>
    </source>
</reference>
<keyword evidence="2" id="KW-0677">Repeat</keyword>
<evidence type="ECO:0000256" key="4">
    <source>
        <dbReference type="ARBA" id="ARBA00023043"/>
    </source>
</evidence>